<comment type="catalytic activity">
    <reaction evidence="14">
        <text>a 1,2-diacyl-sn-glycero-3-phospho-(1D-myo-inositol)(in) = a 1,2-diacyl-sn-glycero-3-phospho-(1D-myo-inositol)(out)</text>
        <dbReference type="Rhea" id="RHEA:38691"/>
        <dbReference type="ChEBI" id="CHEBI:57880"/>
    </reaction>
    <physiologicalReaction direction="left-to-right" evidence="14">
        <dbReference type="Rhea" id="RHEA:38692"/>
    </physiologicalReaction>
</comment>
<keyword evidence="11" id="KW-0408">Iron</keyword>
<dbReference type="EMBL" id="CVMT01000003">
    <property type="protein sequence ID" value="CRG87336.1"/>
    <property type="molecule type" value="Genomic_DNA"/>
</dbReference>
<protein>
    <recommendedName>
        <fullName evidence="4 16">Phosphatidylinositol transfer protein SFH5</fullName>
        <shortName evidence="16">PITP SFH5</shortName>
    </recommendedName>
</protein>
<evidence type="ECO:0000256" key="12">
    <source>
        <dbReference type="ARBA" id="ARBA00023055"/>
    </source>
</evidence>
<dbReference type="GO" id="GO:0005789">
    <property type="term" value="C:endoplasmic reticulum membrane"/>
    <property type="evidence" value="ECO:0007669"/>
    <property type="project" value="UniProtKB-SubCell"/>
</dbReference>
<dbReference type="GO" id="GO:0017157">
    <property type="term" value="P:regulation of exocytosis"/>
    <property type="evidence" value="ECO:0007669"/>
    <property type="project" value="TreeGrafter"/>
</dbReference>
<dbReference type="GO" id="GO:0046872">
    <property type="term" value="F:metal ion binding"/>
    <property type="evidence" value="ECO:0007669"/>
    <property type="project" value="UniProtKB-KW"/>
</dbReference>
<comment type="cofactor">
    <cofactor evidence="1">
        <name>heme b</name>
        <dbReference type="ChEBI" id="CHEBI:60344"/>
    </cofactor>
</comment>
<dbReference type="GO" id="GO:0032541">
    <property type="term" value="C:cortical endoplasmic reticulum"/>
    <property type="evidence" value="ECO:0007669"/>
    <property type="project" value="TreeGrafter"/>
</dbReference>
<evidence type="ECO:0000256" key="13">
    <source>
        <dbReference type="ARBA" id="ARBA00023136"/>
    </source>
</evidence>
<keyword evidence="6 16" id="KW-0963">Cytoplasm</keyword>
<evidence type="ECO:0000256" key="14">
    <source>
        <dbReference type="ARBA" id="ARBA00024146"/>
    </source>
</evidence>
<dbReference type="Pfam" id="PF00650">
    <property type="entry name" value="CRAL_TRIO"/>
    <property type="match status" value="1"/>
</dbReference>
<accession>A0A0U1LX19</accession>
<comment type="subcellular location">
    <subcellularLocation>
        <location evidence="16">Cytoplasm</location>
    </subcellularLocation>
    <subcellularLocation>
        <location evidence="2 16">Endoplasmic reticulum membrane</location>
        <topology evidence="2 16">Peripheral membrane protein</topology>
    </subcellularLocation>
    <subcellularLocation>
        <location evidence="16">Microsome membrane</location>
        <topology evidence="16">Peripheral membrane protein</topology>
    </subcellularLocation>
</comment>
<dbReference type="STRING" id="28573.A0A0U1LX19"/>
<dbReference type="Gene3D" id="3.40.525.10">
    <property type="entry name" value="CRAL-TRIO lipid binding domain"/>
    <property type="match status" value="1"/>
</dbReference>
<evidence type="ECO:0000256" key="8">
    <source>
        <dbReference type="ARBA" id="ARBA00022723"/>
    </source>
</evidence>
<dbReference type="Proteomes" id="UP000054383">
    <property type="component" value="Unassembled WGS sequence"/>
</dbReference>
<evidence type="ECO:0000256" key="2">
    <source>
        <dbReference type="ARBA" id="ARBA00004406"/>
    </source>
</evidence>
<dbReference type="InterPro" id="IPR036273">
    <property type="entry name" value="CRAL/TRIO_N_dom_sf"/>
</dbReference>
<dbReference type="PANTHER" id="PTHR47669:SF1">
    <property type="entry name" value="PHOSPHATIDYLINOSITOL TRANSFER PROTEIN SFH5"/>
    <property type="match status" value="1"/>
</dbReference>
<dbReference type="InterPro" id="IPR001251">
    <property type="entry name" value="CRAL-TRIO_dom"/>
</dbReference>
<dbReference type="InterPro" id="IPR036865">
    <property type="entry name" value="CRAL-TRIO_dom_sf"/>
</dbReference>
<feature type="compositionally biased region" description="Basic and acidic residues" evidence="17">
    <location>
        <begin position="188"/>
        <end position="210"/>
    </location>
</feature>
<dbReference type="Pfam" id="PF03765">
    <property type="entry name" value="CRAL_TRIO_N"/>
    <property type="match status" value="1"/>
</dbReference>
<organism evidence="19 20">
    <name type="scientific">Talaromyces islandicus</name>
    <name type="common">Penicillium islandicum</name>
    <dbReference type="NCBI Taxonomy" id="28573"/>
    <lineage>
        <taxon>Eukaryota</taxon>
        <taxon>Fungi</taxon>
        <taxon>Dikarya</taxon>
        <taxon>Ascomycota</taxon>
        <taxon>Pezizomycotina</taxon>
        <taxon>Eurotiomycetes</taxon>
        <taxon>Eurotiomycetidae</taxon>
        <taxon>Eurotiales</taxon>
        <taxon>Trichocomaceae</taxon>
        <taxon>Talaromyces</taxon>
        <taxon>Talaromyces sect. Islandici</taxon>
    </lineage>
</organism>
<dbReference type="CDD" id="cd00170">
    <property type="entry name" value="SEC14"/>
    <property type="match status" value="1"/>
</dbReference>
<feature type="compositionally biased region" description="Low complexity" evidence="17">
    <location>
        <begin position="603"/>
        <end position="618"/>
    </location>
</feature>
<comment type="similarity">
    <text evidence="3 16">Belongs to the SFH5 family.</text>
</comment>
<dbReference type="SUPFAM" id="SSF52087">
    <property type="entry name" value="CRAL/TRIO domain"/>
    <property type="match status" value="1"/>
</dbReference>
<dbReference type="InterPro" id="IPR011074">
    <property type="entry name" value="CRAL/TRIO_N_dom"/>
</dbReference>
<evidence type="ECO:0000256" key="6">
    <source>
        <dbReference type="ARBA" id="ARBA00022490"/>
    </source>
</evidence>
<keyword evidence="12 16" id="KW-0445">Lipid transport</keyword>
<feature type="compositionally biased region" description="Basic and acidic residues" evidence="17">
    <location>
        <begin position="546"/>
        <end position="588"/>
    </location>
</feature>
<dbReference type="PROSITE" id="PS50191">
    <property type="entry name" value="CRAL_TRIO"/>
    <property type="match status" value="1"/>
</dbReference>
<dbReference type="GO" id="GO:0043001">
    <property type="term" value="P:Golgi to plasma membrane protein transport"/>
    <property type="evidence" value="ECO:0007669"/>
    <property type="project" value="TreeGrafter"/>
</dbReference>
<dbReference type="OMA" id="KFIRARE"/>
<keyword evidence="20" id="KW-1185">Reference proteome</keyword>
<keyword evidence="10 16" id="KW-0492">Microsome</keyword>
<comment type="function">
    <text evidence="15">Non-classical phosphatidylinositol (PtdIns) transfer protein (PITP), which exhibits PtdIns-binding/transfer activity in the absence of detectable PtdCho-binding/transfer activity. Regulates PtdIns(4,5)P2 homeostasis at the plasma membrane. Heme-binding protein that may play a role in organic oxidant-induced stress responses.</text>
</comment>
<gene>
    <name evidence="19" type="ORF">PISL3812_04353</name>
</gene>
<keyword evidence="13 16" id="KW-0472">Membrane</keyword>
<evidence type="ECO:0000256" key="3">
    <source>
        <dbReference type="ARBA" id="ARBA00006667"/>
    </source>
</evidence>
<dbReference type="SMART" id="SM00516">
    <property type="entry name" value="SEC14"/>
    <property type="match status" value="1"/>
</dbReference>
<evidence type="ECO:0000259" key="18">
    <source>
        <dbReference type="PROSITE" id="PS50191"/>
    </source>
</evidence>
<evidence type="ECO:0000256" key="16">
    <source>
        <dbReference type="RuleBase" id="RU367059"/>
    </source>
</evidence>
<evidence type="ECO:0000256" key="15">
    <source>
        <dbReference type="ARBA" id="ARBA00024180"/>
    </source>
</evidence>
<evidence type="ECO:0000256" key="9">
    <source>
        <dbReference type="ARBA" id="ARBA00022824"/>
    </source>
</evidence>
<feature type="region of interest" description="Disordered" evidence="17">
    <location>
        <begin position="478"/>
        <end position="618"/>
    </location>
</feature>
<evidence type="ECO:0000256" key="4">
    <source>
        <dbReference type="ARBA" id="ARBA00018320"/>
    </source>
</evidence>
<evidence type="ECO:0000256" key="7">
    <source>
        <dbReference type="ARBA" id="ARBA00022617"/>
    </source>
</evidence>
<dbReference type="OrthoDB" id="75724at2759"/>
<keyword evidence="7" id="KW-0349">Heme</keyword>
<dbReference type="GO" id="GO:0005886">
    <property type="term" value="C:plasma membrane"/>
    <property type="evidence" value="ECO:0007669"/>
    <property type="project" value="TreeGrafter"/>
</dbReference>
<evidence type="ECO:0000256" key="1">
    <source>
        <dbReference type="ARBA" id="ARBA00001970"/>
    </source>
</evidence>
<evidence type="ECO:0000256" key="17">
    <source>
        <dbReference type="SAM" id="MobiDB-lite"/>
    </source>
</evidence>
<evidence type="ECO:0000313" key="20">
    <source>
        <dbReference type="Proteomes" id="UP000054383"/>
    </source>
</evidence>
<dbReference type="InterPro" id="IPR042938">
    <property type="entry name" value="Sfh5"/>
</dbReference>
<keyword evidence="8" id="KW-0479">Metal-binding</keyword>
<feature type="region of interest" description="Disordered" evidence="17">
    <location>
        <begin position="157"/>
        <end position="219"/>
    </location>
</feature>
<evidence type="ECO:0000313" key="19">
    <source>
        <dbReference type="EMBL" id="CRG87336.1"/>
    </source>
</evidence>
<dbReference type="PANTHER" id="PTHR47669">
    <property type="entry name" value="PHOSPHATIDYLINOSITOL TRANSFER PROTEIN SFH5"/>
    <property type="match status" value="1"/>
</dbReference>
<proteinExistence type="inferred from homology"/>
<keyword evidence="5 16" id="KW-0813">Transport</keyword>
<name>A0A0U1LX19_TALIS</name>
<dbReference type="GO" id="GO:0008526">
    <property type="term" value="F:phosphatidylinositol transfer activity"/>
    <property type="evidence" value="ECO:0007669"/>
    <property type="project" value="UniProtKB-UniRule"/>
</dbReference>
<dbReference type="GO" id="GO:0005829">
    <property type="term" value="C:cytosol"/>
    <property type="evidence" value="ECO:0007669"/>
    <property type="project" value="TreeGrafter"/>
</dbReference>
<keyword evidence="9 16" id="KW-0256">Endoplasmic reticulum</keyword>
<feature type="compositionally biased region" description="Basic and acidic residues" evidence="17">
    <location>
        <begin position="497"/>
        <end position="537"/>
    </location>
</feature>
<evidence type="ECO:0000256" key="5">
    <source>
        <dbReference type="ARBA" id="ARBA00022448"/>
    </source>
</evidence>
<dbReference type="FunFam" id="3.40.525.10:FF:000017">
    <property type="entry name" value="Phosphatidylinositol transfer protein sfh5"/>
    <property type="match status" value="1"/>
</dbReference>
<evidence type="ECO:0000256" key="11">
    <source>
        <dbReference type="ARBA" id="ARBA00023004"/>
    </source>
</evidence>
<feature type="domain" description="CRAL-TRIO" evidence="18">
    <location>
        <begin position="349"/>
        <end position="484"/>
    </location>
</feature>
<sequence>MDAPSAPARAQYEIPSMRDLSFKAIAKRTAWMTAHGIHDADYLISLYREKANTQASSLDQDIKDIESVHFGIKQTIGEMRQQVRHHRREHLFAHDDRCWKTVLFHYVQAMSTNNAVRTLILRSAECRAWLRLPSRDISLHSGAKCVAILSPITTKMSAETPAEPVPQVTPETAEKPSEPAPAAAAEEEAAKPAEPAKETPAEVAVSKDTEPAESAPAAPAKAEYLTKVPGLENLFQSLPAILEKTGHPEMWGVTLKDSDDIPTVNVLIKFLRANEGNVKLAEEQLSKALTWRKELNPLELAQNATFSAKKFAGLGYITSYVDPQFGKTVFTWNIYGAVKSAGDTFGDADEFIRWRTALMEKGVQELGLADATEVVDYEGEDRYQMVQVHDYKGLSFLRLDPKVKAATKKTIDVFSTAYPELLREKYFVNVPAIMGWVYGAIKVFLSKATVRKFHPISNGANLGREFSFVEDLPKSYGGKGGELQETARTIPLVDDIPAEKPEAAKEEAAKEEPVKEEVAKEEPAKEEPVKEAPKEEPAAATPAAEAAKEEPAKAEETAKEEPAKEETAKEEAKEEPKEEPKEEAKEEAAPVATTDAAEEPTKPETVPTEATPAAEEAK</sequence>
<evidence type="ECO:0000256" key="10">
    <source>
        <dbReference type="ARBA" id="ARBA00022848"/>
    </source>
</evidence>
<dbReference type="SUPFAM" id="SSF46938">
    <property type="entry name" value="CRAL/TRIO N-terminal domain"/>
    <property type="match status" value="1"/>
</dbReference>
<dbReference type="AlphaFoldDB" id="A0A0U1LX19"/>
<reference evidence="19 20" key="1">
    <citation type="submission" date="2015-04" db="EMBL/GenBank/DDBJ databases">
        <authorList>
            <person name="Syromyatnikov M.Y."/>
            <person name="Popov V.N."/>
        </authorList>
    </citation>
    <scope>NUCLEOTIDE SEQUENCE [LARGE SCALE GENOMIC DNA]</scope>
    <source>
        <strain evidence="19">WF-38-12</strain>
    </source>
</reference>